<feature type="non-terminal residue" evidence="1">
    <location>
        <position position="120"/>
    </location>
</feature>
<reference evidence="1 2" key="1">
    <citation type="submission" date="2020-06" db="EMBL/GenBank/DDBJ databases">
        <title>Transcriptomic and genomic resources for Thalictrum thalictroides and T. hernandezii: Facilitating candidate gene discovery in an emerging model plant lineage.</title>
        <authorList>
            <person name="Arias T."/>
            <person name="Riano-Pachon D.M."/>
            <person name="Di Stilio V.S."/>
        </authorList>
    </citation>
    <scope>NUCLEOTIDE SEQUENCE [LARGE SCALE GENOMIC DNA]</scope>
    <source>
        <strain evidence="2">cv. WT478/WT964</strain>
        <tissue evidence="1">Leaves</tissue>
    </source>
</reference>
<keyword evidence="2" id="KW-1185">Reference proteome</keyword>
<dbReference type="InterPro" id="IPR012340">
    <property type="entry name" value="NA-bd_OB-fold"/>
</dbReference>
<name>A0A7J6XDV1_THATH</name>
<dbReference type="AlphaFoldDB" id="A0A7J6XDV1"/>
<comment type="caution">
    <text evidence="1">The sequence shown here is derived from an EMBL/GenBank/DDBJ whole genome shotgun (WGS) entry which is preliminary data.</text>
</comment>
<dbReference type="Gene3D" id="2.40.50.140">
    <property type="entry name" value="Nucleic acid-binding proteins"/>
    <property type="match status" value="1"/>
</dbReference>
<evidence type="ECO:0000313" key="2">
    <source>
        <dbReference type="Proteomes" id="UP000554482"/>
    </source>
</evidence>
<gene>
    <name evidence="1" type="ORF">FRX31_002427</name>
</gene>
<evidence type="ECO:0000313" key="1">
    <source>
        <dbReference type="EMBL" id="KAF5207986.1"/>
    </source>
</evidence>
<accession>A0A7J6XDV1</accession>
<dbReference type="Proteomes" id="UP000554482">
    <property type="component" value="Unassembled WGS sequence"/>
</dbReference>
<sequence length="120" mass="14170">MWIQEYSKVEEIPEDNVDIPKFNFIFTNYNEVPSYQQQTKKNNGFDVMGRLELCSDPVPRMARGKSTKIRHVFLKNERGEELKVQLWGNLRDDIEEAVEMKKRGKTTNIILTCLMSNNWN</sequence>
<dbReference type="EMBL" id="JABWDY010000655">
    <property type="protein sequence ID" value="KAF5207986.1"/>
    <property type="molecule type" value="Genomic_DNA"/>
</dbReference>
<proteinExistence type="predicted"/>
<protein>
    <submittedName>
        <fullName evidence="1">Uncharacterized protein</fullName>
    </submittedName>
</protein>
<organism evidence="1 2">
    <name type="scientific">Thalictrum thalictroides</name>
    <name type="common">Rue-anemone</name>
    <name type="synonym">Anemone thalictroides</name>
    <dbReference type="NCBI Taxonomy" id="46969"/>
    <lineage>
        <taxon>Eukaryota</taxon>
        <taxon>Viridiplantae</taxon>
        <taxon>Streptophyta</taxon>
        <taxon>Embryophyta</taxon>
        <taxon>Tracheophyta</taxon>
        <taxon>Spermatophyta</taxon>
        <taxon>Magnoliopsida</taxon>
        <taxon>Ranunculales</taxon>
        <taxon>Ranunculaceae</taxon>
        <taxon>Thalictroideae</taxon>
        <taxon>Thalictrum</taxon>
    </lineage>
</organism>
<dbReference type="OrthoDB" id="1931061at2759"/>